<feature type="non-terminal residue" evidence="1">
    <location>
        <position position="1"/>
    </location>
</feature>
<dbReference type="EMBL" id="BARV01029942">
    <property type="protein sequence ID" value="GAI35740.1"/>
    <property type="molecule type" value="Genomic_DNA"/>
</dbReference>
<sequence>RAYASLLGAEVVDVNYRYRRLPGEKVHILKYVTRATFRDFEWDSDVAMQLHGFRNQLWWGRGLWDQEPTWSLEELEGAAREDVGELDPRAVESLESGKCPRCGLLITWSKPVLIEVLESVEKRSLGAGYWELPPVRPPPAELPAPVRQKLYLLELLHRVEVQVAQERAEAKAKAEAEDYQGWWHSLTNSK</sequence>
<reference evidence="1" key="1">
    <citation type="journal article" date="2014" name="Front. Microbiol.">
        <title>High frequency of phylogenetically diverse reductive dehalogenase-homologous genes in deep subseafloor sedimentary metagenomes.</title>
        <authorList>
            <person name="Kawai M."/>
            <person name="Futagami T."/>
            <person name="Toyoda A."/>
            <person name="Takaki Y."/>
            <person name="Nishi S."/>
            <person name="Hori S."/>
            <person name="Arai W."/>
            <person name="Tsubouchi T."/>
            <person name="Morono Y."/>
            <person name="Uchiyama I."/>
            <person name="Ito T."/>
            <person name="Fujiyama A."/>
            <person name="Inagaki F."/>
            <person name="Takami H."/>
        </authorList>
    </citation>
    <scope>NUCLEOTIDE SEQUENCE</scope>
    <source>
        <strain evidence="1">Expedition CK06-06</strain>
    </source>
</reference>
<protein>
    <submittedName>
        <fullName evidence="1">Uncharacterized protein</fullName>
    </submittedName>
</protein>
<proteinExistence type="predicted"/>
<name>X1P9M8_9ZZZZ</name>
<accession>X1P9M8</accession>
<organism evidence="1">
    <name type="scientific">marine sediment metagenome</name>
    <dbReference type="NCBI Taxonomy" id="412755"/>
    <lineage>
        <taxon>unclassified sequences</taxon>
        <taxon>metagenomes</taxon>
        <taxon>ecological metagenomes</taxon>
    </lineage>
</organism>
<evidence type="ECO:0000313" key="1">
    <source>
        <dbReference type="EMBL" id="GAI35740.1"/>
    </source>
</evidence>
<comment type="caution">
    <text evidence="1">The sequence shown here is derived from an EMBL/GenBank/DDBJ whole genome shotgun (WGS) entry which is preliminary data.</text>
</comment>
<dbReference type="AlphaFoldDB" id="X1P9M8"/>
<gene>
    <name evidence="1" type="ORF">S06H3_47652</name>
</gene>